<dbReference type="EMBL" id="JBGBPQ010000006">
    <property type="protein sequence ID" value="KAL1523005.1"/>
    <property type="molecule type" value="Genomic_DNA"/>
</dbReference>
<organism evidence="2 3">
    <name type="scientific">Prymnesium parvum</name>
    <name type="common">Toxic golden alga</name>
    <dbReference type="NCBI Taxonomy" id="97485"/>
    <lineage>
        <taxon>Eukaryota</taxon>
        <taxon>Haptista</taxon>
        <taxon>Haptophyta</taxon>
        <taxon>Prymnesiophyceae</taxon>
        <taxon>Prymnesiales</taxon>
        <taxon>Prymnesiaceae</taxon>
        <taxon>Prymnesium</taxon>
    </lineage>
</organism>
<feature type="compositionally biased region" description="Polar residues" evidence="1">
    <location>
        <begin position="237"/>
        <end position="249"/>
    </location>
</feature>
<feature type="compositionally biased region" description="Basic residues" evidence="1">
    <location>
        <begin position="1"/>
        <end position="10"/>
    </location>
</feature>
<dbReference type="AlphaFoldDB" id="A0AB34JLQ8"/>
<dbReference type="Proteomes" id="UP001515480">
    <property type="component" value="Unassembled WGS sequence"/>
</dbReference>
<keyword evidence="3" id="KW-1185">Reference proteome</keyword>
<dbReference type="PROSITE" id="PS50096">
    <property type="entry name" value="IQ"/>
    <property type="match status" value="2"/>
</dbReference>
<accession>A0AB34JLQ8</accession>
<comment type="caution">
    <text evidence="2">The sequence shown here is derived from an EMBL/GenBank/DDBJ whole genome shotgun (WGS) entry which is preliminary data.</text>
</comment>
<sequence length="481" mass="51444">MSTPLRHPRSVQRTMSAPVPPLSNTSIRDLILAAQGSPPGGNPPVQHLAAPFASSNYELSWKQAGFTPKHPHNTYRAAARTIQAHFRDKSKKRKYSKETTIRYKLSRSNVSAAIKLQSAIRGKLSRVHTKALKDKQDEQKVEEYYAKKRVRAMSKTLSFKPVHSHSELEYAAKKIVAVRKRTKSSCLQLSPESPSRSTEFRLKQPSRAGMPGPPIPTRAQSNIETIRESRVLGDSFEGSSRLSRLSSQADRGLRTVEASPRSQHSLEAIPQGEAEVPAAAPEALEAAPQTNAAAPPAAPAEAPAAAPAESPAATPAEAPAAVPAETPDAAQAEAPAAAQAETPAEAPPAAPAEDTAEAPASEAGANFINLDVQHDDEQAKLEIARKLEKVFSPAVNDAMHALPADPLGFVLAHPSVRKEESAQAHAPVEGEATEAGRDRVRAALEKHFSAAISLALVSAPPDPAEFVLERLRDVYSKLSTQ</sequence>
<evidence type="ECO:0000313" key="2">
    <source>
        <dbReference type="EMBL" id="KAL1523005.1"/>
    </source>
</evidence>
<evidence type="ECO:0000256" key="1">
    <source>
        <dbReference type="SAM" id="MobiDB-lite"/>
    </source>
</evidence>
<feature type="compositionally biased region" description="Polar residues" evidence="1">
    <location>
        <begin position="184"/>
        <end position="197"/>
    </location>
</feature>
<dbReference type="Gene3D" id="1.20.5.190">
    <property type="match status" value="1"/>
</dbReference>
<reference evidence="2 3" key="1">
    <citation type="journal article" date="2024" name="Science">
        <title>Giant polyketide synthase enzymes in the biosynthesis of giant marine polyether toxins.</title>
        <authorList>
            <person name="Fallon T.R."/>
            <person name="Shende V.V."/>
            <person name="Wierzbicki I.H."/>
            <person name="Pendleton A.L."/>
            <person name="Watervoot N.F."/>
            <person name="Auber R.P."/>
            <person name="Gonzalez D.J."/>
            <person name="Wisecaver J.H."/>
            <person name="Moore B.S."/>
        </authorList>
    </citation>
    <scope>NUCLEOTIDE SEQUENCE [LARGE SCALE GENOMIC DNA]</scope>
    <source>
        <strain evidence="2 3">12B1</strain>
    </source>
</reference>
<feature type="region of interest" description="Disordered" evidence="1">
    <location>
        <begin position="1"/>
        <end position="22"/>
    </location>
</feature>
<feature type="compositionally biased region" description="Low complexity" evidence="1">
    <location>
        <begin position="351"/>
        <end position="363"/>
    </location>
</feature>
<dbReference type="Pfam" id="PF00612">
    <property type="entry name" value="IQ"/>
    <property type="match status" value="1"/>
</dbReference>
<feature type="region of interest" description="Disordered" evidence="1">
    <location>
        <begin position="184"/>
        <end position="264"/>
    </location>
</feature>
<proteinExistence type="predicted"/>
<name>A0AB34JLQ8_PRYPA</name>
<protein>
    <submittedName>
        <fullName evidence="2">Uncharacterized protein</fullName>
    </submittedName>
</protein>
<feature type="region of interest" description="Disordered" evidence="1">
    <location>
        <begin position="285"/>
        <end position="371"/>
    </location>
</feature>
<dbReference type="InterPro" id="IPR000048">
    <property type="entry name" value="IQ_motif_EF-hand-BS"/>
</dbReference>
<evidence type="ECO:0000313" key="3">
    <source>
        <dbReference type="Proteomes" id="UP001515480"/>
    </source>
</evidence>
<gene>
    <name evidence="2" type="ORF">AB1Y20_017968</name>
</gene>
<feature type="compositionally biased region" description="Low complexity" evidence="1">
    <location>
        <begin position="285"/>
        <end position="344"/>
    </location>
</feature>